<evidence type="ECO:0000256" key="4">
    <source>
        <dbReference type="ARBA" id="ARBA00022989"/>
    </source>
</evidence>
<protein>
    <recommendedName>
        <fullName evidence="7">Major facilitator superfamily (MFS) profile domain-containing protein</fullName>
    </recommendedName>
</protein>
<evidence type="ECO:0000313" key="8">
    <source>
        <dbReference type="EMBL" id="MPM17343.1"/>
    </source>
</evidence>
<dbReference type="PROSITE" id="PS50850">
    <property type="entry name" value="MFS"/>
    <property type="match status" value="1"/>
</dbReference>
<feature type="transmembrane region" description="Helical" evidence="6">
    <location>
        <begin position="347"/>
        <end position="366"/>
    </location>
</feature>
<feature type="transmembrane region" description="Helical" evidence="6">
    <location>
        <begin position="293"/>
        <end position="311"/>
    </location>
</feature>
<feature type="transmembrane region" description="Helical" evidence="6">
    <location>
        <begin position="79"/>
        <end position="99"/>
    </location>
</feature>
<accession>A0A644XSV3</accession>
<name>A0A644XSV3_9ZZZZ</name>
<keyword evidence="3 6" id="KW-0812">Transmembrane</keyword>
<evidence type="ECO:0000256" key="2">
    <source>
        <dbReference type="ARBA" id="ARBA00022448"/>
    </source>
</evidence>
<dbReference type="PANTHER" id="PTHR43385">
    <property type="entry name" value="RIBOFLAVIN TRANSPORTER RIBJ"/>
    <property type="match status" value="1"/>
</dbReference>
<dbReference type="InterPro" id="IPR011701">
    <property type="entry name" value="MFS"/>
</dbReference>
<gene>
    <name evidence="8" type="ORF">SDC9_63731</name>
</gene>
<evidence type="ECO:0000256" key="3">
    <source>
        <dbReference type="ARBA" id="ARBA00022692"/>
    </source>
</evidence>
<feature type="transmembrane region" description="Helical" evidence="6">
    <location>
        <begin position="141"/>
        <end position="163"/>
    </location>
</feature>
<feature type="transmembrane region" description="Helical" evidence="6">
    <location>
        <begin position="169"/>
        <end position="189"/>
    </location>
</feature>
<comment type="subcellular location">
    <subcellularLocation>
        <location evidence="1">Membrane</location>
        <topology evidence="1">Multi-pass membrane protein</topology>
    </subcellularLocation>
</comment>
<evidence type="ECO:0000259" key="7">
    <source>
        <dbReference type="PROSITE" id="PS50850"/>
    </source>
</evidence>
<feature type="transmembrane region" description="Helical" evidence="6">
    <location>
        <begin position="228"/>
        <end position="249"/>
    </location>
</feature>
<reference evidence="8" key="1">
    <citation type="submission" date="2019-08" db="EMBL/GenBank/DDBJ databases">
        <authorList>
            <person name="Kucharzyk K."/>
            <person name="Murdoch R.W."/>
            <person name="Higgins S."/>
            <person name="Loffler F."/>
        </authorList>
    </citation>
    <scope>NUCLEOTIDE SEQUENCE</scope>
</reference>
<feature type="transmembrane region" description="Helical" evidence="6">
    <location>
        <begin position="48"/>
        <end position="67"/>
    </location>
</feature>
<feature type="domain" description="Major facilitator superfamily (MFS) profile" evidence="7">
    <location>
        <begin position="10"/>
        <end position="406"/>
    </location>
</feature>
<feature type="transmembrane region" description="Helical" evidence="6">
    <location>
        <begin position="261"/>
        <end position="281"/>
    </location>
</feature>
<feature type="transmembrane region" description="Helical" evidence="6">
    <location>
        <begin position="105"/>
        <end position="129"/>
    </location>
</feature>
<dbReference type="SUPFAM" id="SSF103473">
    <property type="entry name" value="MFS general substrate transporter"/>
    <property type="match status" value="1"/>
</dbReference>
<evidence type="ECO:0000256" key="1">
    <source>
        <dbReference type="ARBA" id="ARBA00004141"/>
    </source>
</evidence>
<dbReference type="InterPro" id="IPR036259">
    <property type="entry name" value="MFS_trans_sf"/>
</dbReference>
<keyword evidence="5 6" id="KW-0472">Membrane</keyword>
<evidence type="ECO:0000256" key="6">
    <source>
        <dbReference type="SAM" id="Phobius"/>
    </source>
</evidence>
<keyword evidence="4 6" id="KW-1133">Transmembrane helix</keyword>
<organism evidence="8">
    <name type="scientific">bioreactor metagenome</name>
    <dbReference type="NCBI Taxonomy" id="1076179"/>
    <lineage>
        <taxon>unclassified sequences</taxon>
        <taxon>metagenomes</taxon>
        <taxon>ecological metagenomes</taxon>
    </lineage>
</organism>
<dbReference type="Pfam" id="PF07690">
    <property type="entry name" value="MFS_1"/>
    <property type="match status" value="1"/>
</dbReference>
<feature type="transmembrane region" description="Helical" evidence="6">
    <location>
        <begin position="378"/>
        <end position="399"/>
    </location>
</feature>
<dbReference type="GO" id="GO:0022857">
    <property type="term" value="F:transmembrane transporter activity"/>
    <property type="evidence" value="ECO:0007669"/>
    <property type="project" value="InterPro"/>
</dbReference>
<dbReference type="GO" id="GO:0016020">
    <property type="term" value="C:membrane"/>
    <property type="evidence" value="ECO:0007669"/>
    <property type="project" value="UniProtKB-SubCell"/>
</dbReference>
<dbReference type="InterPro" id="IPR052983">
    <property type="entry name" value="MFS_Riboflavin_Transporter"/>
</dbReference>
<comment type="caution">
    <text evidence="8">The sequence shown here is derived from an EMBL/GenBank/DDBJ whole genome shotgun (WGS) entry which is preliminary data.</text>
</comment>
<dbReference type="PANTHER" id="PTHR43385:SF1">
    <property type="entry name" value="RIBOFLAVIN TRANSPORTER RIBJ"/>
    <property type="match status" value="1"/>
</dbReference>
<evidence type="ECO:0000256" key="5">
    <source>
        <dbReference type="ARBA" id="ARBA00023136"/>
    </source>
</evidence>
<proteinExistence type="predicted"/>
<dbReference type="AlphaFoldDB" id="A0A644XSV3"/>
<dbReference type="EMBL" id="VSSQ01002778">
    <property type="protein sequence ID" value="MPM17343.1"/>
    <property type="molecule type" value="Genomic_DNA"/>
</dbReference>
<dbReference type="Gene3D" id="1.20.1250.20">
    <property type="entry name" value="MFS general substrate transporter like domains"/>
    <property type="match status" value="2"/>
</dbReference>
<sequence>MSTKDLQGTNRSAILIRGLIVLVCAGIINATSVFVTPLAAYYGWDPSAIANIGTTMLTFWPIGSLLGGKLLQKLGGKTVVLIGAIVFGTGLITTAMVPIGNPGMLYFTFSFLIGMGNGITYCGTMYCVMGWFPDKKGLATGLCMAFNGGSSAFLAPLCAGITAMSNVKVTLISCGVVAMVVCIICGLGIKSAPVGYVPEGYVPSASGEGLVSQYESIPISKAWKTRQFWLQLGAMAFFPSFYLIMFSRFSMFMTDKGIDLAYATLGVSIYNVGNVVGRLGLGKLTDNIGYKKVYGVCWALCMVCGACLLTGNSVTTILIAYFCLGAGFGSTNSVYPVITTTSFGPIYAGNIYGFALLGYMAMTQIIPRVTAASIAATGTYNIAFVMAFILCTLGVLCGCSIPKLTRKRLDDTANK</sequence>
<feature type="transmembrane region" description="Helical" evidence="6">
    <location>
        <begin position="20"/>
        <end position="42"/>
    </location>
</feature>
<dbReference type="InterPro" id="IPR020846">
    <property type="entry name" value="MFS_dom"/>
</dbReference>
<keyword evidence="2" id="KW-0813">Transport</keyword>